<evidence type="ECO:0000313" key="2">
    <source>
        <dbReference type="EMBL" id="MEN3535898.1"/>
    </source>
</evidence>
<evidence type="ECO:0008006" key="4">
    <source>
        <dbReference type="Google" id="ProtNLM"/>
    </source>
</evidence>
<dbReference type="Proteomes" id="UP001447516">
    <property type="component" value="Unassembled WGS sequence"/>
</dbReference>
<feature type="chain" id="PRO_5047025146" description="Ig-like domain-containing protein" evidence="1">
    <location>
        <begin position="29"/>
        <end position="97"/>
    </location>
</feature>
<accession>A0ABV0AKR0</accession>
<organism evidence="2 3">
    <name type="scientific">Microbispora maris</name>
    <dbReference type="NCBI Taxonomy" id="3144104"/>
    <lineage>
        <taxon>Bacteria</taxon>
        <taxon>Bacillati</taxon>
        <taxon>Actinomycetota</taxon>
        <taxon>Actinomycetes</taxon>
        <taxon>Streptosporangiales</taxon>
        <taxon>Streptosporangiaceae</taxon>
        <taxon>Microbispora</taxon>
    </lineage>
</organism>
<proteinExistence type="predicted"/>
<gene>
    <name evidence="2" type="ORF">AAH991_12345</name>
</gene>
<dbReference type="RefSeq" id="WP_346225914.1">
    <property type="nucleotide sequence ID" value="NZ_JBDJAW010000008.1"/>
</dbReference>
<sequence length="97" mass="9952">MNALVTRVSTICAAVALAGAVTAAPAAAQNFSAHYTCAAGNVLPTIDWLTGVLARDCTGPGASDGAMGSITIPIGTYSCRFVYYSPESDYLSGYDCY</sequence>
<dbReference type="EMBL" id="JBDJAW010000008">
    <property type="protein sequence ID" value="MEN3535898.1"/>
    <property type="molecule type" value="Genomic_DNA"/>
</dbReference>
<protein>
    <recommendedName>
        <fullName evidence="4">Ig-like domain-containing protein</fullName>
    </recommendedName>
</protein>
<reference evidence="2 3" key="1">
    <citation type="submission" date="2024-05" db="EMBL/GenBank/DDBJ databases">
        <title>Microbispora sp.ZYX-F-249.</title>
        <authorList>
            <person name="Xie H."/>
        </authorList>
    </citation>
    <scope>NUCLEOTIDE SEQUENCE [LARGE SCALE GENOMIC DNA]</scope>
    <source>
        <strain evidence="2 3">ZYX-F-249</strain>
    </source>
</reference>
<keyword evidence="3" id="KW-1185">Reference proteome</keyword>
<feature type="signal peptide" evidence="1">
    <location>
        <begin position="1"/>
        <end position="28"/>
    </location>
</feature>
<evidence type="ECO:0000256" key="1">
    <source>
        <dbReference type="SAM" id="SignalP"/>
    </source>
</evidence>
<comment type="caution">
    <text evidence="2">The sequence shown here is derived from an EMBL/GenBank/DDBJ whole genome shotgun (WGS) entry which is preliminary data.</text>
</comment>
<keyword evidence="1" id="KW-0732">Signal</keyword>
<name>A0ABV0AKR0_9ACTN</name>
<evidence type="ECO:0000313" key="3">
    <source>
        <dbReference type="Proteomes" id="UP001447516"/>
    </source>
</evidence>